<name>A0ACC2QVL8_9NEOP</name>
<organism evidence="1 2">
    <name type="scientific">Mythimna loreyi</name>
    <dbReference type="NCBI Taxonomy" id="667449"/>
    <lineage>
        <taxon>Eukaryota</taxon>
        <taxon>Metazoa</taxon>
        <taxon>Ecdysozoa</taxon>
        <taxon>Arthropoda</taxon>
        <taxon>Hexapoda</taxon>
        <taxon>Insecta</taxon>
        <taxon>Pterygota</taxon>
        <taxon>Neoptera</taxon>
        <taxon>Endopterygota</taxon>
        <taxon>Lepidoptera</taxon>
        <taxon>Glossata</taxon>
        <taxon>Ditrysia</taxon>
        <taxon>Noctuoidea</taxon>
        <taxon>Noctuidae</taxon>
        <taxon>Noctuinae</taxon>
        <taxon>Hadenini</taxon>
        <taxon>Mythimna</taxon>
    </lineage>
</organism>
<evidence type="ECO:0000313" key="2">
    <source>
        <dbReference type="Proteomes" id="UP001231649"/>
    </source>
</evidence>
<reference evidence="1" key="1">
    <citation type="submission" date="2023-03" db="EMBL/GenBank/DDBJ databases">
        <title>Chromosome-level genomes of two armyworms, Mythimna separata and Mythimna loreyi, provide insights into the biosynthesis and reception of sex pheromones.</title>
        <authorList>
            <person name="Zhao H."/>
        </authorList>
    </citation>
    <scope>NUCLEOTIDE SEQUENCE</scope>
    <source>
        <strain evidence="1">BeijingLab</strain>
    </source>
</reference>
<sequence>MPGLLEPVKALPASNESTDSSDSEQQSARRSYDFSSGVPEEPITSDEDSDDSGAGRSRFSRVFVVNPDSDDSSSEPEDNADSGAKEHDDKKTNS</sequence>
<evidence type="ECO:0000313" key="1">
    <source>
        <dbReference type="EMBL" id="KAJ8727028.1"/>
    </source>
</evidence>
<gene>
    <name evidence="1" type="ORF">PYW08_015425</name>
</gene>
<dbReference type="Proteomes" id="UP001231649">
    <property type="component" value="Chromosome 7"/>
</dbReference>
<dbReference type="EMBL" id="CM056783">
    <property type="protein sequence ID" value="KAJ8727028.1"/>
    <property type="molecule type" value="Genomic_DNA"/>
</dbReference>
<keyword evidence="2" id="KW-1185">Reference proteome</keyword>
<protein>
    <submittedName>
        <fullName evidence="1">Uncharacterized protein</fullName>
    </submittedName>
</protein>
<comment type="caution">
    <text evidence="1">The sequence shown here is derived from an EMBL/GenBank/DDBJ whole genome shotgun (WGS) entry which is preliminary data.</text>
</comment>
<proteinExistence type="predicted"/>
<accession>A0ACC2QVL8</accession>